<organism evidence="2 3">
    <name type="scientific">Caenorhabditis tropicalis</name>
    <dbReference type="NCBI Taxonomy" id="1561998"/>
    <lineage>
        <taxon>Eukaryota</taxon>
        <taxon>Metazoa</taxon>
        <taxon>Ecdysozoa</taxon>
        <taxon>Nematoda</taxon>
        <taxon>Chromadorea</taxon>
        <taxon>Rhabditida</taxon>
        <taxon>Rhabditina</taxon>
        <taxon>Rhabditomorpha</taxon>
        <taxon>Rhabditoidea</taxon>
        <taxon>Rhabditidae</taxon>
        <taxon>Peloderinae</taxon>
        <taxon>Caenorhabditis</taxon>
    </lineage>
</organism>
<name>A0A1I7U5D5_9PELO</name>
<sequence length="171" mass="20140">MGGYSRTMDPIPLLPRRYPTTVTSIDYRNSSDYNMVYLQQQLDQQVKYNFDLQAQIQELTSEFAKKEEEINNLKARIFKKDQEIDILRDDKKGKEDDFTKKRRRRGLSPSQPRKQQKKREKVVEKRKPNPPESTMDYSKTLVNLFKKGAEASNSSIKKNLESKEIKEEDTS</sequence>
<dbReference type="WBParaSite" id="Csp11.Scaffold629.g15023.t1">
    <property type="protein sequence ID" value="Csp11.Scaffold629.g15023.t1"/>
    <property type="gene ID" value="Csp11.Scaffold629.g15023"/>
</dbReference>
<reference evidence="3" key="1">
    <citation type="submission" date="2016-11" db="UniProtKB">
        <authorList>
            <consortium name="WormBaseParasite"/>
        </authorList>
    </citation>
    <scope>IDENTIFICATION</scope>
</reference>
<evidence type="ECO:0000256" key="1">
    <source>
        <dbReference type="SAM" id="MobiDB-lite"/>
    </source>
</evidence>
<feature type="compositionally biased region" description="Basic and acidic residues" evidence="1">
    <location>
        <begin position="158"/>
        <end position="171"/>
    </location>
</feature>
<proteinExistence type="predicted"/>
<keyword evidence="2" id="KW-1185">Reference proteome</keyword>
<feature type="region of interest" description="Disordered" evidence="1">
    <location>
        <begin position="89"/>
        <end position="139"/>
    </location>
</feature>
<accession>A0A1I7U5D5</accession>
<protein>
    <submittedName>
        <fullName evidence="3">Uncharacterized protein</fullName>
    </submittedName>
</protein>
<feature type="region of interest" description="Disordered" evidence="1">
    <location>
        <begin position="151"/>
        <end position="171"/>
    </location>
</feature>
<dbReference type="Proteomes" id="UP000095282">
    <property type="component" value="Unplaced"/>
</dbReference>
<evidence type="ECO:0000313" key="2">
    <source>
        <dbReference type="Proteomes" id="UP000095282"/>
    </source>
</evidence>
<evidence type="ECO:0000313" key="3">
    <source>
        <dbReference type="WBParaSite" id="Csp11.Scaffold629.g15023.t1"/>
    </source>
</evidence>
<dbReference type="AlphaFoldDB" id="A0A1I7U5D5"/>
<feature type="compositionally biased region" description="Basic and acidic residues" evidence="1">
    <location>
        <begin position="89"/>
        <end position="99"/>
    </location>
</feature>